<dbReference type="RefSeq" id="WP_171976194.1">
    <property type="nucleotide sequence ID" value="NZ_CAWOXK010000001.1"/>
</dbReference>
<evidence type="ECO:0000313" key="1">
    <source>
        <dbReference type="EMBL" id="QDL08571.1"/>
    </source>
</evidence>
<accession>A0A856MFV8</accession>
<sequence>MHSGHAARTVLAHATCTPLATTGGTRQPVATTVKARRLGCFPRQTLGEPQRQIPLSGNPLRSCHNAGNPRKALLSAGLAPQGAALRNAVAPQRA</sequence>
<evidence type="ECO:0000313" key="2">
    <source>
        <dbReference type="Proteomes" id="UP000503129"/>
    </source>
</evidence>
<protein>
    <submittedName>
        <fullName evidence="1">Uncharacterized protein</fullName>
    </submittedName>
</protein>
<reference evidence="1 2" key="1">
    <citation type="submission" date="2018-06" db="EMBL/GenBank/DDBJ databases">
        <title>Comparative genomics of Brasilonema spp. strains.</title>
        <authorList>
            <person name="Alvarenga D.O."/>
            <person name="Fiore M.F."/>
            <person name="Varani A.M."/>
        </authorList>
    </citation>
    <scope>NUCLEOTIDE SEQUENCE [LARGE SCALE GENOMIC DNA]</scope>
    <source>
        <strain evidence="1 2">CENA114</strain>
    </source>
</reference>
<dbReference type="KEGG" id="bsen:DP114_12320"/>
<gene>
    <name evidence="1" type="ORF">DP114_12320</name>
</gene>
<name>A0A856MFV8_9CYAN</name>
<keyword evidence="2" id="KW-1185">Reference proteome</keyword>
<dbReference type="AlphaFoldDB" id="A0A856MFV8"/>
<dbReference type="EMBL" id="CP030118">
    <property type="protein sequence ID" value="QDL08571.1"/>
    <property type="molecule type" value="Genomic_DNA"/>
</dbReference>
<proteinExistence type="predicted"/>
<dbReference type="Proteomes" id="UP000503129">
    <property type="component" value="Chromosome"/>
</dbReference>
<organism evidence="1 2">
    <name type="scientific">Brasilonema sennae CENA114</name>
    <dbReference type="NCBI Taxonomy" id="415709"/>
    <lineage>
        <taxon>Bacteria</taxon>
        <taxon>Bacillati</taxon>
        <taxon>Cyanobacteriota</taxon>
        <taxon>Cyanophyceae</taxon>
        <taxon>Nostocales</taxon>
        <taxon>Scytonemataceae</taxon>
        <taxon>Brasilonema</taxon>
        <taxon>Bromeliae group (in: Brasilonema)</taxon>
    </lineage>
</organism>